<comment type="caution">
    <text evidence="2">The sequence shown here is derived from an EMBL/GenBank/DDBJ whole genome shotgun (WGS) entry which is preliminary data.</text>
</comment>
<keyword evidence="3" id="KW-1185">Reference proteome</keyword>
<proteinExistence type="predicted"/>
<name>A0A8X8WI73_SALSN</name>
<sequence>MYGASGKMGRGGGSGGKRNIHAPPTGRPTPASRLSMGGGPRGRGGPPASSLQVEESFSLVRENPLNFGMAIKLTADLVEEIKRVEAQGGAARIKFGANASGNVSFWIQFVAFWLNFSKCVLIRYNYLALIFFQQVIQVGDKAIKFTWSREPGDLCDVYEERQSGDDGNGLLVESGGTWRKVNVERELDESTKNHVKRLSEEAERKMKSRKYVIFQNFHGVRISSAFAH</sequence>
<gene>
    <name evidence="2" type="ORF">SASPL_141869</name>
</gene>
<feature type="compositionally biased region" description="Gly residues" evidence="1">
    <location>
        <begin position="36"/>
        <end position="45"/>
    </location>
</feature>
<dbReference type="AlphaFoldDB" id="A0A8X8WI73"/>
<dbReference type="Proteomes" id="UP000298416">
    <property type="component" value="Unassembled WGS sequence"/>
</dbReference>
<dbReference type="PANTHER" id="PTHR38372">
    <property type="entry name" value="DENTIN SIALOPHOSPHOPROTEIN-LIKE PROTEIN"/>
    <property type="match status" value="1"/>
</dbReference>
<dbReference type="EMBL" id="PNBA02000016">
    <property type="protein sequence ID" value="KAG6395745.1"/>
    <property type="molecule type" value="Genomic_DNA"/>
</dbReference>
<feature type="compositionally biased region" description="Gly residues" evidence="1">
    <location>
        <begin position="1"/>
        <end position="16"/>
    </location>
</feature>
<accession>A0A8X8WI73</accession>
<organism evidence="2">
    <name type="scientific">Salvia splendens</name>
    <name type="common">Scarlet sage</name>
    <dbReference type="NCBI Taxonomy" id="180675"/>
    <lineage>
        <taxon>Eukaryota</taxon>
        <taxon>Viridiplantae</taxon>
        <taxon>Streptophyta</taxon>
        <taxon>Embryophyta</taxon>
        <taxon>Tracheophyta</taxon>
        <taxon>Spermatophyta</taxon>
        <taxon>Magnoliopsida</taxon>
        <taxon>eudicotyledons</taxon>
        <taxon>Gunneridae</taxon>
        <taxon>Pentapetalae</taxon>
        <taxon>asterids</taxon>
        <taxon>lamiids</taxon>
        <taxon>Lamiales</taxon>
        <taxon>Lamiaceae</taxon>
        <taxon>Nepetoideae</taxon>
        <taxon>Mentheae</taxon>
        <taxon>Salviinae</taxon>
        <taxon>Salvia</taxon>
        <taxon>Salvia subgen. Calosphace</taxon>
        <taxon>core Calosphace</taxon>
    </lineage>
</organism>
<feature type="region of interest" description="Disordered" evidence="1">
    <location>
        <begin position="1"/>
        <end position="50"/>
    </location>
</feature>
<reference evidence="2" key="1">
    <citation type="submission" date="2018-01" db="EMBL/GenBank/DDBJ databases">
        <authorList>
            <person name="Mao J.F."/>
        </authorList>
    </citation>
    <scope>NUCLEOTIDE SEQUENCE</scope>
    <source>
        <strain evidence="2">Huo1</strain>
        <tissue evidence="2">Leaf</tissue>
    </source>
</reference>
<evidence type="ECO:0000313" key="2">
    <source>
        <dbReference type="EMBL" id="KAG6395745.1"/>
    </source>
</evidence>
<evidence type="ECO:0000313" key="3">
    <source>
        <dbReference type="Proteomes" id="UP000298416"/>
    </source>
</evidence>
<protein>
    <submittedName>
        <fullName evidence="2">Uncharacterized protein</fullName>
    </submittedName>
</protein>
<reference evidence="2" key="2">
    <citation type="submission" date="2020-08" db="EMBL/GenBank/DDBJ databases">
        <title>Plant Genome Project.</title>
        <authorList>
            <person name="Zhang R.-G."/>
        </authorList>
    </citation>
    <scope>NUCLEOTIDE SEQUENCE</scope>
    <source>
        <strain evidence="2">Huo1</strain>
        <tissue evidence="2">Leaf</tissue>
    </source>
</reference>
<evidence type="ECO:0000256" key="1">
    <source>
        <dbReference type="SAM" id="MobiDB-lite"/>
    </source>
</evidence>
<dbReference type="PANTHER" id="PTHR38372:SF2">
    <property type="entry name" value="DENTIN SIALOPHOSPHOPROTEIN-LIKE PROTEIN"/>
    <property type="match status" value="1"/>
</dbReference>